<proteinExistence type="predicted"/>
<accession>A0A075WCY7</accession>
<name>A0A075WCY7_ARCFL</name>
<gene>
    <name evidence="1" type="ORF">AFULGI_00006610</name>
</gene>
<dbReference type="RefSeq" id="WP_010878090.1">
    <property type="nucleotide sequence ID" value="NZ_CP006577.1"/>
</dbReference>
<evidence type="ECO:0000313" key="2">
    <source>
        <dbReference type="Proteomes" id="UP000028501"/>
    </source>
</evidence>
<dbReference type="SMR" id="A0A075WCY7"/>
<organism evidence="1 2">
    <name type="scientific">Archaeoglobus fulgidus DSM 8774</name>
    <dbReference type="NCBI Taxonomy" id="1344584"/>
    <lineage>
        <taxon>Archaea</taxon>
        <taxon>Methanobacteriati</taxon>
        <taxon>Methanobacteriota</taxon>
        <taxon>Archaeoglobi</taxon>
        <taxon>Archaeoglobales</taxon>
        <taxon>Archaeoglobaceae</taxon>
        <taxon>Archaeoglobus</taxon>
    </lineage>
</organism>
<dbReference type="Proteomes" id="UP000028501">
    <property type="component" value="Chromosome"/>
</dbReference>
<evidence type="ECO:0000313" key="1">
    <source>
        <dbReference type="EMBL" id="AIG97462.1"/>
    </source>
</evidence>
<dbReference type="HOGENOM" id="CLU_1830485_0_0_2"/>
<dbReference type="GeneID" id="24794186"/>
<dbReference type="AlphaFoldDB" id="A0A075WCY7"/>
<reference evidence="1 2" key="1">
    <citation type="submission" date="2013-07" db="EMBL/GenBank/DDBJ databases">
        <title>Genome of Archaeoglobus fulgidus.</title>
        <authorList>
            <person name="Fiebig A."/>
            <person name="Birkeland N.-K."/>
        </authorList>
    </citation>
    <scope>NUCLEOTIDE SEQUENCE [LARGE SCALE GENOMIC DNA]</scope>
    <source>
        <strain evidence="1 2">DSM 8774</strain>
    </source>
</reference>
<dbReference type="EMBL" id="CP006577">
    <property type="protein sequence ID" value="AIG97462.1"/>
    <property type="molecule type" value="Genomic_DNA"/>
</dbReference>
<sequence length="140" mass="16175">MRGEKLTKKWRLIKLSRMHYSDFAVRFIEEMLEDNERLHDFSVKYGMEKGAEVKRNLHLKDFSDVAEFLSMITGVRVSEKEGGVVFDGCPSREMTEVRKTVICTGFLEGFFKVFGYDVEVNAACGEKCRVEVKKRTSSSR</sequence>
<dbReference type="KEGG" id="afg:AFULGI_00006610"/>
<protein>
    <submittedName>
        <fullName evidence="1">Uncharacterized protein</fullName>
    </submittedName>
</protein>